<keyword evidence="2" id="KW-1185">Reference proteome</keyword>
<protein>
    <submittedName>
        <fullName evidence="1">Uncharacterized protein</fullName>
    </submittedName>
</protein>
<evidence type="ECO:0000313" key="2">
    <source>
        <dbReference type="Proteomes" id="UP000799436"/>
    </source>
</evidence>
<accession>A0A6G1L5L1</accession>
<proteinExistence type="predicted"/>
<sequence length="105" mass="11703">MISSAHMSDATLRGFRLPARTQCNIFPYTQSPVANVENVLVPPSCQRLLAYARHQPETGMTRCSRCRPCSQDHLVVCKNQKSSEACDAMDCRCGTNEIVWLLTEG</sequence>
<organism evidence="1 2">
    <name type="scientific">Teratosphaeria nubilosa</name>
    <dbReference type="NCBI Taxonomy" id="161662"/>
    <lineage>
        <taxon>Eukaryota</taxon>
        <taxon>Fungi</taxon>
        <taxon>Dikarya</taxon>
        <taxon>Ascomycota</taxon>
        <taxon>Pezizomycotina</taxon>
        <taxon>Dothideomycetes</taxon>
        <taxon>Dothideomycetidae</taxon>
        <taxon>Mycosphaerellales</taxon>
        <taxon>Teratosphaeriaceae</taxon>
        <taxon>Teratosphaeria</taxon>
    </lineage>
</organism>
<evidence type="ECO:0000313" key="1">
    <source>
        <dbReference type="EMBL" id="KAF2768157.1"/>
    </source>
</evidence>
<dbReference type="AlphaFoldDB" id="A0A6G1L5L1"/>
<dbReference type="EMBL" id="ML995847">
    <property type="protein sequence ID" value="KAF2768157.1"/>
    <property type="molecule type" value="Genomic_DNA"/>
</dbReference>
<dbReference type="Proteomes" id="UP000799436">
    <property type="component" value="Unassembled WGS sequence"/>
</dbReference>
<gene>
    <name evidence="1" type="ORF">EJ03DRAFT_133711</name>
</gene>
<reference evidence="1" key="1">
    <citation type="journal article" date="2020" name="Stud. Mycol.">
        <title>101 Dothideomycetes genomes: a test case for predicting lifestyles and emergence of pathogens.</title>
        <authorList>
            <person name="Haridas S."/>
            <person name="Albert R."/>
            <person name="Binder M."/>
            <person name="Bloem J."/>
            <person name="Labutti K."/>
            <person name="Salamov A."/>
            <person name="Andreopoulos B."/>
            <person name="Baker S."/>
            <person name="Barry K."/>
            <person name="Bills G."/>
            <person name="Bluhm B."/>
            <person name="Cannon C."/>
            <person name="Castanera R."/>
            <person name="Culley D."/>
            <person name="Daum C."/>
            <person name="Ezra D."/>
            <person name="Gonzalez J."/>
            <person name="Henrissat B."/>
            <person name="Kuo A."/>
            <person name="Liang C."/>
            <person name="Lipzen A."/>
            <person name="Lutzoni F."/>
            <person name="Magnuson J."/>
            <person name="Mondo S."/>
            <person name="Nolan M."/>
            <person name="Ohm R."/>
            <person name="Pangilinan J."/>
            <person name="Park H.-J."/>
            <person name="Ramirez L."/>
            <person name="Alfaro M."/>
            <person name="Sun H."/>
            <person name="Tritt A."/>
            <person name="Yoshinaga Y."/>
            <person name="Zwiers L.-H."/>
            <person name="Turgeon B."/>
            <person name="Goodwin S."/>
            <person name="Spatafora J."/>
            <person name="Crous P."/>
            <person name="Grigoriev I."/>
        </authorList>
    </citation>
    <scope>NUCLEOTIDE SEQUENCE</scope>
    <source>
        <strain evidence="1">CBS 116005</strain>
    </source>
</reference>
<name>A0A6G1L5L1_9PEZI</name>